<feature type="domain" description="STAS" evidence="3">
    <location>
        <begin position="14"/>
        <end position="103"/>
    </location>
</feature>
<dbReference type="Gene3D" id="3.30.750.24">
    <property type="entry name" value="STAS domain"/>
    <property type="match status" value="1"/>
</dbReference>
<dbReference type="NCBIfam" id="TIGR00377">
    <property type="entry name" value="ant_ant_sig"/>
    <property type="match status" value="1"/>
</dbReference>
<dbReference type="PANTHER" id="PTHR33495">
    <property type="entry name" value="ANTI-SIGMA FACTOR ANTAGONIST TM_1081-RELATED-RELATED"/>
    <property type="match status" value="1"/>
</dbReference>
<dbReference type="InterPro" id="IPR003658">
    <property type="entry name" value="Anti-sigma_ant"/>
</dbReference>
<evidence type="ECO:0000256" key="1">
    <source>
        <dbReference type="ARBA" id="ARBA00009013"/>
    </source>
</evidence>
<dbReference type="InterPro" id="IPR002645">
    <property type="entry name" value="STAS_dom"/>
</dbReference>
<evidence type="ECO:0000256" key="2">
    <source>
        <dbReference type="RuleBase" id="RU003749"/>
    </source>
</evidence>
<dbReference type="SUPFAM" id="SSF52091">
    <property type="entry name" value="SpoIIaa-like"/>
    <property type="match status" value="1"/>
</dbReference>
<evidence type="ECO:0000313" key="5">
    <source>
        <dbReference type="Proteomes" id="UP000886857"/>
    </source>
</evidence>
<accession>A0A9D1N8R3</accession>
<comment type="caution">
    <text evidence="4">The sequence shown here is derived from an EMBL/GenBank/DDBJ whole genome shotgun (WGS) entry which is preliminary data.</text>
</comment>
<proteinExistence type="inferred from homology"/>
<evidence type="ECO:0000259" key="3">
    <source>
        <dbReference type="PROSITE" id="PS50801"/>
    </source>
</evidence>
<evidence type="ECO:0000313" key="4">
    <source>
        <dbReference type="EMBL" id="HIU98218.1"/>
    </source>
</evidence>
<dbReference type="GO" id="GO:0043856">
    <property type="term" value="F:anti-sigma factor antagonist activity"/>
    <property type="evidence" value="ECO:0007669"/>
    <property type="project" value="InterPro"/>
</dbReference>
<organism evidence="4 5">
    <name type="scientific">Candidatus Limadaptatus stercoripullorum</name>
    <dbReference type="NCBI Taxonomy" id="2840846"/>
    <lineage>
        <taxon>Bacteria</taxon>
        <taxon>Bacillati</taxon>
        <taxon>Bacillota</taxon>
        <taxon>Clostridia</taxon>
        <taxon>Eubacteriales</taxon>
        <taxon>Candidatus Limadaptatus</taxon>
    </lineage>
</organism>
<dbReference type="InterPro" id="IPR036513">
    <property type="entry name" value="STAS_dom_sf"/>
</dbReference>
<sequence>MDRASGLAPAEIRVMLSGEIDEYASRTLREKLDRLIDERQPSRLVLDLSGVSFVDSTGLGLIFGRYKKLNARGGELALVNVPRQVDRVFLASGVYSVAVKADD</sequence>
<reference evidence="4" key="2">
    <citation type="journal article" date="2021" name="PeerJ">
        <title>Extensive microbial diversity within the chicken gut microbiome revealed by metagenomics and culture.</title>
        <authorList>
            <person name="Gilroy R."/>
            <person name="Ravi A."/>
            <person name="Getino M."/>
            <person name="Pursley I."/>
            <person name="Horton D.L."/>
            <person name="Alikhan N.F."/>
            <person name="Baker D."/>
            <person name="Gharbi K."/>
            <person name="Hall N."/>
            <person name="Watson M."/>
            <person name="Adriaenssens E.M."/>
            <person name="Foster-Nyarko E."/>
            <person name="Jarju S."/>
            <person name="Secka A."/>
            <person name="Antonio M."/>
            <person name="Oren A."/>
            <person name="Chaudhuri R.R."/>
            <person name="La Ragione R."/>
            <person name="Hildebrand F."/>
            <person name="Pallen M.J."/>
        </authorList>
    </citation>
    <scope>NUCLEOTIDE SEQUENCE</scope>
    <source>
        <strain evidence="4">10406</strain>
    </source>
</reference>
<dbReference type="PANTHER" id="PTHR33495:SF2">
    <property type="entry name" value="ANTI-SIGMA FACTOR ANTAGONIST TM_1081-RELATED"/>
    <property type="match status" value="1"/>
</dbReference>
<dbReference type="Proteomes" id="UP000886857">
    <property type="component" value="Unassembled WGS sequence"/>
</dbReference>
<name>A0A9D1N8R3_9FIRM</name>
<dbReference type="AlphaFoldDB" id="A0A9D1N8R3"/>
<dbReference type="Pfam" id="PF01740">
    <property type="entry name" value="STAS"/>
    <property type="match status" value="1"/>
</dbReference>
<dbReference type="CDD" id="cd07043">
    <property type="entry name" value="STAS_anti-anti-sigma_factors"/>
    <property type="match status" value="1"/>
</dbReference>
<reference evidence="4" key="1">
    <citation type="submission" date="2020-10" db="EMBL/GenBank/DDBJ databases">
        <authorList>
            <person name="Gilroy R."/>
        </authorList>
    </citation>
    <scope>NUCLEOTIDE SEQUENCE</scope>
    <source>
        <strain evidence="4">10406</strain>
    </source>
</reference>
<gene>
    <name evidence="4" type="ORF">IAC73_00030</name>
</gene>
<protein>
    <recommendedName>
        <fullName evidence="2">Anti-sigma factor antagonist</fullName>
    </recommendedName>
</protein>
<dbReference type="PROSITE" id="PS50801">
    <property type="entry name" value="STAS"/>
    <property type="match status" value="1"/>
</dbReference>
<comment type="similarity">
    <text evidence="1 2">Belongs to the anti-sigma-factor antagonist family.</text>
</comment>
<dbReference type="EMBL" id="DVOE01000001">
    <property type="protein sequence ID" value="HIU98218.1"/>
    <property type="molecule type" value="Genomic_DNA"/>
</dbReference>